<evidence type="ECO:0000256" key="8">
    <source>
        <dbReference type="SAM" id="Phobius"/>
    </source>
</evidence>
<keyword evidence="6" id="KW-0813">Transport</keyword>
<feature type="chain" id="PRO_5004076647" evidence="9">
    <location>
        <begin position="33"/>
        <end position="284"/>
    </location>
</feature>
<dbReference type="PANTHER" id="PTHR30625:SF11">
    <property type="entry name" value="MOTA_TOLQ_EXBB PROTON CHANNEL DOMAIN-CONTAINING PROTEIN"/>
    <property type="match status" value="1"/>
</dbReference>
<accession>M6D536</accession>
<dbReference type="InterPro" id="IPR002898">
    <property type="entry name" value="MotA_ExbB_proton_chnl"/>
</dbReference>
<dbReference type="OrthoDB" id="4045at2"/>
<evidence type="ECO:0000313" key="11">
    <source>
        <dbReference type="EMBL" id="EMJ96333.1"/>
    </source>
</evidence>
<feature type="signal peptide" evidence="9">
    <location>
        <begin position="1"/>
        <end position="32"/>
    </location>
</feature>
<evidence type="ECO:0000259" key="10">
    <source>
        <dbReference type="Pfam" id="PF01618"/>
    </source>
</evidence>
<dbReference type="AlphaFoldDB" id="M6D536"/>
<feature type="transmembrane region" description="Helical" evidence="8">
    <location>
        <begin position="186"/>
        <end position="209"/>
    </location>
</feature>
<evidence type="ECO:0000256" key="6">
    <source>
        <dbReference type="RuleBase" id="RU004057"/>
    </source>
</evidence>
<evidence type="ECO:0000256" key="5">
    <source>
        <dbReference type="ARBA" id="ARBA00023136"/>
    </source>
</evidence>
<evidence type="ECO:0000313" key="12">
    <source>
        <dbReference type="Proteomes" id="UP000011988"/>
    </source>
</evidence>
<dbReference type="Pfam" id="PF01618">
    <property type="entry name" value="MotA_ExbB"/>
    <property type="match status" value="1"/>
</dbReference>
<sequence length="284" mass="30451">MKFSSVKKELKRAMAALILSGLVSLFASALFAQDKVSEPTKTETTAPKSETTKAVTSSPATEETTQAPSSDKADKSWGFVDLFLLGSWTMYPLALSSIIAMGIIFERIYFLATAKLLSKGYNIDLGETMDAKGLDSVRSFLDERKEYKITQVLAGGIDVSSGDAEIFAKGVEREAAEVITVLERGLVILAAVSTIAPLIGFLGTVSGMINAFDAIANADQVNAKVVAGGIKEALITTAAGLIVAIPAMTFHQYLTSRIDGFTSEIEEAANRIYKEFLKRNSQKV</sequence>
<dbReference type="GO" id="GO:0005886">
    <property type="term" value="C:plasma membrane"/>
    <property type="evidence" value="ECO:0007669"/>
    <property type="project" value="UniProtKB-SubCell"/>
</dbReference>
<dbReference type="InterPro" id="IPR050790">
    <property type="entry name" value="ExbB/TolQ_transport"/>
</dbReference>
<keyword evidence="4 8" id="KW-1133">Transmembrane helix</keyword>
<organism evidence="11 12">
    <name type="scientific">Leptospira alstonii serovar Sichuan str. 79601</name>
    <dbReference type="NCBI Taxonomy" id="1218565"/>
    <lineage>
        <taxon>Bacteria</taxon>
        <taxon>Pseudomonadati</taxon>
        <taxon>Spirochaetota</taxon>
        <taxon>Spirochaetia</taxon>
        <taxon>Leptospirales</taxon>
        <taxon>Leptospiraceae</taxon>
        <taxon>Leptospira</taxon>
    </lineage>
</organism>
<dbReference type="RefSeq" id="WP_020772650.1">
    <property type="nucleotide sequence ID" value="NZ_ANIK01000026.1"/>
</dbReference>
<comment type="similarity">
    <text evidence="6">Belongs to the exbB/tolQ family.</text>
</comment>
<dbReference type="EMBL" id="ANIK01000026">
    <property type="protein sequence ID" value="EMJ96333.1"/>
    <property type="molecule type" value="Genomic_DNA"/>
</dbReference>
<feature type="domain" description="MotA/TolQ/ExbB proton channel" evidence="10">
    <location>
        <begin position="152"/>
        <end position="266"/>
    </location>
</feature>
<proteinExistence type="inferred from homology"/>
<evidence type="ECO:0000256" key="4">
    <source>
        <dbReference type="ARBA" id="ARBA00022989"/>
    </source>
</evidence>
<keyword evidence="2" id="KW-1003">Cell membrane</keyword>
<keyword evidence="5 8" id="KW-0472">Membrane</keyword>
<keyword evidence="3 8" id="KW-0812">Transmembrane</keyword>
<evidence type="ECO:0000256" key="9">
    <source>
        <dbReference type="SAM" id="SignalP"/>
    </source>
</evidence>
<dbReference type="PANTHER" id="PTHR30625">
    <property type="entry name" value="PROTEIN TOLQ"/>
    <property type="match status" value="1"/>
</dbReference>
<evidence type="ECO:0000256" key="7">
    <source>
        <dbReference type="SAM" id="MobiDB-lite"/>
    </source>
</evidence>
<dbReference type="GO" id="GO:0017038">
    <property type="term" value="P:protein import"/>
    <property type="evidence" value="ECO:0007669"/>
    <property type="project" value="TreeGrafter"/>
</dbReference>
<feature type="transmembrane region" description="Helical" evidence="8">
    <location>
        <begin position="82"/>
        <end position="105"/>
    </location>
</feature>
<gene>
    <name evidence="11" type="ORF">LEP1GSC194_3242</name>
</gene>
<feature type="compositionally biased region" description="Polar residues" evidence="7">
    <location>
        <begin position="42"/>
        <end position="69"/>
    </location>
</feature>
<comment type="subcellular location">
    <subcellularLocation>
        <location evidence="1">Cell membrane</location>
        <topology evidence="1">Multi-pass membrane protein</topology>
    </subcellularLocation>
    <subcellularLocation>
        <location evidence="6">Membrane</location>
        <topology evidence="6">Multi-pass membrane protein</topology>
    </subcellularLocation>
</comment>
<evidence type="ECO:0000256" key="2">
    <source>
        <dbReference type="ARBA" id="ARBA00022475"/>
    </source>
</evidence>
<dbReference type="PATRIC" id="fig|1218565.3.peg.1190"/>
<reference evidence="11 12" key="1">
    <citation type="submission" date="2013-01" db="EMBL/GenBank/DDBJ databases">
        <authorList>
            <person name="Harkins D.M."/>
            <person name="Durkin A.S."/>
            <person name="Brinkac L.M."/>
            <person name="Haft D.H."/>
            <person name="Selengut J.D."/>
            <person name="Sanka R."/>
            <person name="DePew J."/>
            <person name="Purushe J."/>
            <person name="Galloway R.L."/>
            <person name="Vinetz J.M."/>
            <person name="Sutton G.G."/>
            <person name="Nierman W.C."/>
            <person name="Fouts D.E."/>
        </authorList>
    </citation>
    <scope>NUCLEOTIDE SEQUENCE [LARGE SCALE GENOMIC DNA]</scope>
    <source>
        <strain evidence="11 12">79601</strain>
    </source>
</reference>
<evidence type="ECO:0000256" key="3">
    <source>
        <dbReference type="ARBA" id="ARBA00022692"/>
    </source>
</evidence>
<name>M6D536_9LEPT</name>
<keyword evidence="9" id="KW-0732">Signal</keyword>
<keyword evidence="6" id="KW-0653">Protein transport</keyword>
<dbReference type="Proteomes" id="UP000011988">
    <property type="component" value="Unassembled WGS sequence"/>
</dbReference>
<protein>
    <submittedName>
        <fullName evidence="11">Transporter, MotA/TolQ/ExbB proton channel family protein</fullName>
    </submittedName>
</protein>
<feature type="transmembrane region" description="Helical" evidence="8">
    <location>
        <begin position="229"/>
        <end position="250"/>
    </location>
</feature>
<feature type="region of interest" description="Disordered" evidence="7">
    <location>
        <begin position="39"/>
        <end position="72"/>
    </location>
</feature>
<evidence type="ECO:0000256" key="1">
    <source>
        <dbReference type="ARBA" id="ARBA00004651"/>
    </source>
</evidence>
<comment type="caution">
    <text evidence="11">The sequence shown here is derived from an EMBL/GenBank/DDBJ whole genome shotgun (WGS) entry which is preliminary data.</text>
</comment>